<gene>
    <name evidence="3" type="ORF">AB3K24_05415</name>
</gene>
<evidence type="ECO:0000313" key="3">
    <source>
        <dbReference type="EMBL" id="MEX0380787.1"/>
    </source>
</evidence>
<accession>A0ABV3S2V7</accession>
<keyword evidence="1" id="KW-0315">Glutamine amidotransferase</keyword>
<dbReference type="InterPro" id="IPR006221">
    <property type="entry name" value="TrpG/PapA_dom"/>
</dbReference>
<proteinExistence type="predicted"/>
<dbReference type="CDD" id="cd01743">
    <property type="entry name" value="GATase1_Anthranilate_Synthase"/>
    <property type="match status" value="1"/>
</dbReference>
<dbReference type="PROSITE" id="PS51273">
    <property type="entry name" value="GATASE_TYPE_1"/>
    <property type="match status" value="1"/>
</dbReference>
<dbReference type="RefSeq" id="WP_367974175.1">
    <property type="nucleotide sequence ID" value="NZ_JBFPEQ010000001.1"/>
</dbReference>
<protein>
    <submittedName>
        <fullName evidence="3">Aminodeoxychorismate/anthranilate synthase component II</fullName>
    </submittedName>
</protein>
<dbReference type="InterPro" id="IPR017926">
    <property type="entry name" value="GATASE"/>
</dbReference>
<dbReference type="InterPro" id="IPR029062">
    <property type="entry name" value="Class_I_gatase-like"/>
</dbReference>
<organism evidence="3 4">
    <name type="scientific">Leuconostoc aquikimchii</name>
    <dbReference type="NCBI Taxonomy" id="3236804"/>
    <lineage>
        <taxon>Bacteria</taxon>
        <taxon>Bacillati</taxon>
        <taxon>Bacillota</taxon>
        <taxon>Bacilli</taxon>
        <taxon>Lactobacillales</taxon>
        <taxon>Lactobacillaceae</taxon>
        <taxon>Leuconostoc</taxon>
    </lineage>
</organism>
<evidence type="ECO:0000256" key="1">
    <source>
        <dbReference type="ARBA" id="ARBA00022962"/>
    </source>
</evidence>
<dbReference type="PRINTS" id="PR00097">
    <property type="entry name" value="ANTSNTHASEII"/>
</dbReference>
<dbReference type="EMBL" id="JBFPER010000001">
    <property type="protein sequence ID" value="MEX0380787.1"/>
    <property type="molecule type" value="Genomic_DNA"/>
</dbReference>
<dbReference type="Gene3D" id="3.40.50.880">
    <property type="match status" value="1"/>
</dbReference>
<evidence type="ECO:0000259" key="2">
    <source>
        <dbReference type="Pfam" id="PF00117"/>
    </source>
</evidence>
<dbReference type="SUPFAM" id="SSF52317">
    <property type="entry name" value="Class I glutamine amidotransferase-like"/>
    <property type="match status" value="1"/>
</dbReference>
<dbReference type="InterPro" id="IPR050472">
    <property type="entry name" value="Anth_synth/Amidotransfase"/>
</dbReference>
<dbReference type="Proteomes" id="UP001556617">
    <property type="component" value="Unassembled WGS sequence"/>
</dbReference>
<feature type="domain" description="Glutamine amidotransferase" evidence="2">
    <location>
        <begin position="3"/>
        <end position="184"/>
    </location>
</feature>
<dbReference type="PRINTS" id="PR00096">
    <property type="entry name" value="GATASE"/>
</dbReference>
<dbReference type="NCBIfam" id="TIGR00566">
    <property type="entry name" value="trpG_papA"/>
    <property type="match status" value="1"/>
</dbReference>
<sequence length="187" mass="20513">MILLVDNYDSFTYNLAQIVGKMTDLVILRNDDEHLYDVADQASGIIFSPGPGKPNEAGEMENMIRQYANKIPLLGICLGHQAIGEVFGGVVTNATIIRHGKVSDMLAIAPSALFIAQTTAVMRYHSLIIKTNHMPDNFIVTGRASDDNEIMAMQHVSLPIFGLQFHPESIGTPEGAKMIEKFVLLTQ</sequence>
<dbReference type="PRINTS" id="PR00099">
    <property type="entry name" value="CPSGATASE"/>
</dbReference>
<evidence type="ECO:0000313" key="4">
    <source>
        <dbReference type="Proteomes" id="UP001556617"/>
    </source>
</evidence>
<reference evidence="3 4" key="1">
    <citation type="submission" date="2024-07" db="EMBL/GenBank/DDBJ databases">
        <authorList>
            <person name="Yun M."/>
        </authorList>
    </citation>
    <scope>NUCLEOTIDE SEQUENCE [LARGE SCALE GENOMIC DNA]</scope>
    <source>
        <strain evidence="3 4">MS01</strain>
    </source>
</reference>
<name>A0ABV3S2V7_9LACO</name>
<keyword evidence="4" id="KW-1185">Reference proteome</keyword>
<dbReference type="Pfam" id="PF00117">
    <property type="entry name" value="GATase"/>
    <property type="match status" value="1"/>
</dbReference>
<dbReference type="PANTHER" id="PTHR43418:SF8">
    <property type="entry name" value="SYNTHASE COMPONENT II, PUTATIVE-RELATED"/>
    <property type="match status" value="1"/>
</dbReference>
<dbReference type="PANTHER" id="PTHR43418">
    <property type="entry name" value="MULTIFUNCTIONAL TRYPTOPHAN BIOSYNTHESIS PROTEIN-RELATED"/>
    <property type="match status" value="1"/>
</dbReference>
<comment type="caution">
    <text evidence="3">The sequence shown here is derived from an EMBL/GenBank/DDBJ whole genome shotgun (WGS) entry which is preliminary data.</text>
</comment>